<reference evidence="3 4" key="1">
    <citation type="submission" date="2020-08" db="EMBL/GenBank/DDBJ databases">
        <authorList>
            <person name="Hejnol A."/>
        </authorList>
    </citation>
    <scope>NUCLEOTIDE SEQUENCE [LARGE SCALE GENOMIC DNA]</scope>
</reference>
<gene>
    <name evidence="3" type="ORF">DGYR_LOCUS2760</name>
</gene>
<dbReference type="AlphaFoldDB" id="A0A7I8VC19"/>
<feature type="domain" description="C2" evidence="1">
    <location>
        <begin position="34"/>
        <end position="155"/>
    </location>
</feature>
<dbReference type="PROSITE" id="PS50004">
    <property type="entry name" value="C2"/>
    <property type="match status" value="1"/>
</dbReference>
<dbReference type="EMBL" id="CAJFCJ010000004">
    <property type="protein sequence ID" value="CAD5113828.1"/>
    <property type="molecule type" value="Genomic_DNA"/>
</dbReference>
<dbReference type="Pfam" id="PF00168">
    <property type="entry name" value="C2"/>
    <property type="match status" value="1"/>
</dbReference>
<organism evidence="3 4">
    <name type="scientific">Dimorphilus gyrociliatus</name>
    <dbReference type="NCBI Taxonomy" id="2664684"/>
    <lineage>
        <taxon>Eukaryota</taxon>
        <taxon>Metazoa</taxon>
        <taxon>Spiralia</taxon>
        <taxon>Lophotrochozoa</taxon>
        <taxon>Annelida</taxon>
        <taxon>Polychaeta</taxon>
        <taxon>Polychaeta incertae sedis</taxon>
        <taxon>Dinophilidae</taxon>
        <taxon>Dimorphilus</taxon>
    </lineage>
</organism>
<dbReference type="Pfam" id="PF00595">
    <property type="entry name" value="PDZ"/>
    <property type="match status" value="1"/>
</dbReference>
<dbReference type="GO" id="GO:0005634">
    <property type="term" value="C:nucleus"/>
    <property type="evidence" value="ECO:0007669"/>
    <property type="project" value="TreeGrafter"/>
</dbReference>
<dbReference type="SUPFAM" id="SSF49562">
    <property type="entry name" value="C2 domain (Calcium/lipid-binding domain, CaLB)"/>
    <property type="match status" value="1"/>
</dbReference>
<dbReference type="SMART" id="SM00228">
    <property type="entry name" value="PDZ"/>
    <property type="match status" value="1"/>
</dbReference>
<evidence type="ECO:0000259" key="2">
    <source>
        <dbReference type="PROSITE" id="PS50106"/>
    </source>
</evidence>
<dbReference type="OrthoDB" id="2272012at2759"/>
<feature type="domain" description="PDZ" evidence="2">
    <location>
        <begin position="203"/>
        <end position="280"/>
    </location>
</feature>
<evidence type="ECO:0000313" key="4">
    <source>
        <dbReference type="Proteomes" id="UP000549394"/>
    </source>
</evidence>
<dbReference type="Gene3D" id="2.30.42.10">
    <property type="match status" value="1"/>
</dbReference>
<dbReference type="SMART" id="SM00239">
    <property type="entry name" value="C2"/>
    <property type="match status" value="1"/>
</dbReference>
<dbReference type="InterPro" id="IPR001478">
    <property type="entry name" value="PDZ"/>
</dbReference>
<dbReference type="PROSITE" id="PS50106">
    <property type="entry name" value="PDZ"/>
    <property type="match status" value="1"/>
</dbReference>
<sequence length="296" mass="33922">MDHDRLVNKLMEICDDYEEADERFRPSSQLYQPYNGQIQLAIYVNSGLITVHIIEGKNLNPTNANEPCHSFVQVNLAPDRGGRTTCRTETIYCNRCPVYDEKFSFELLEGDERKRVIIAVWQTHYVDARYDEFLGCTSFGVKSIIDGKKTVDGWYYLLTQDVGIRKHLRASKKKNQLRRELSSVDLSSSLLQSEQSTWLESKTLLLKRDNSGYGFTITGKSPARVCKVDKGSQAILAGLQCNDVIIRLDNINVSKLSADAVVRLIRNCPHYMVLEIQRLRQPELSFQKENIFPLHL</sequence>
<accession>A0A7I8VC19</accession>
<evidence type="ECO:0000313" key="3">
    <source>
        <dbReference type="EMBL" id="CAD5113828.1"/>
    </source>
</evidence>
<dbReference type="InterPro" id="IPR036034">
    <property type="entry name" value="PDZ_sf"/>
</dbReference>
<protein>
    <submittedName>
        <fullName evidence="3">DgyrCDS2991</fullName>
    </submittedName>
</protein>
<keyword evidence="4" id="KW-1185">Reference proteome</keyword>
<dbReference type="PANTHER" id="PTHR46848">
    <property type="entry name" value="REGULATOR OF G-PROTEIN SIGNALING 3"/>
    <property type="match status" value="1"/>
</dbReference>
<dbReference type="InterPro" id="IPR035892">
    <property type="entry name" value="C2_domain_sf"/>
</dbReference>
<dbReference type="Proteomes" id="UP000549394">
    <property type="component" value="Unassembled WGS sequence"/>
</dbReference>
<evidence type="ECO:0000259" key="1">
    <source>
        <dbReference type="PROSITE" id="PS50004"/>
    </source>
</evidence>
<comment type="caution">
    <text evidence="3">The sequence shown here is derived from an EMBL/GenBank/DDBJ whole genome shotgun (WGS) entry which is preliminary data.</text>
</comment>
<dbReference type="InterPro" id="IPR000008">
    <property type="entry name" value="C2_dom"/>
</dbReference>
<name>A0A7I8VC19_9ANNE</name>
<dbReference type="Gene3D" id="2.60.40.150">
    <property type="entry name" value="C2 domain"/>
    <property type="match status" value="1"/>
</dbReference>
<proteinExistence type="predicted"/>
<dbReference type="GO" id="GO:0005886">
    <property type="term" value="C:plasma membrane"/>
    <property type="evidence" value="ECO:0007669"/>
    <property type="project" value="TreeGrafter"/>
</dbReference>
<dbReference type="SUPFAM" id="SSF50156">
    <property type="entry name" value="PDZ domain-like"/>
    <property type="match status" value="1"/>
</dbReference>
<dbReference type="PANTHER" id="PTHR46848:SF1">
    <property type="entry name" value="REGULATOR OF G-PROTEIN SIGNALING 3"/>
    <property type="match status" value="1"/>
</dbReference>